<proteinExistence type="predicted"/>
<reference evidence="2 3" key="1">
    <citation type="submission" date="2017-09" db="EMBL/GenBank/DDBJ databases">
        <title>Genomic, metabolic, and phenotypic characteristics of bacterial isolates from the natural microbiome of the model nematode Caenorhabditis elegans.</title>
        <authorList>
            <person name="Zimmermann J."/>
            <person name="Obeng N."/>
            <person name="Yang W."/>
            <person name="Obeng O."/>
            <person name="Kissoyan K."/>
            <person name="Pees B."/>
            <person name="Dirksen P."/>
            <person name="Hoppner M."/>
            <person name="Franke A."/>
            <person name="Rosenstiel P."/>
            <person name="Leippe M."/>
            <person name="Dierking K."/>
            <person name="Kaleta C."/>
            <person name="Schulenburg H."/>
        </authorList>
    </citation>
    <scope>NUCLEOTIDE SEQUENCE [LARGE SCALE GENOMIC DNA]</scope>
    <source>
        <strain evidence="2 3">MYb117</strain>
    </source>
</reference>
<sequence length="117" mass="12009">MRISTLAPAALLLSLFALPAHAGTDLSALSGALSSQLGGGNSGDCQQHAKDLQTKIDAAEAKNDTLSVKAFKAAQDQVNKGCNKLAETQAKADAKQQTTEAKADKNDAVKALGGLFK</sequence>
<name>A0A2S9EL93_9PSED</name>
<protein>
    <recommendedName>
        <fullName evidence="4">DUF1090 domain-containing protein</fullName>
    </recommendedName>
</protein>
<evidence type="ECO:0008006" key="4">
    <source>
        <dbReference type="Google" id="ProtNLM"/>
    </source>
</evidence>
<dbReference type="RefSeq" id="WP_105697755.1">
    <property type="nucleotide sequence ID" value="NZ_CP159260.1"/>
</dbReference>
<accession>A0A2S9EL93</accession>
<evidence type="ECO:0000256" key="1">
    <source>
        <dbReference type="SAM" id="SignalP"/>
    </source>
</evidence>
<evidence type="ECO:0000313" key="2">
    <source>
        <dbReference type="EMBL" id="PRC16106.1"/>
    </source>
</evidence>
<dbReference type="EMBL" id="PCQL01000017">
    <property type="protein sequence ID" value="PRC16106.1"/>
    <property type="molecule type" value="Genomic_DNA"/>
</dbReference>
<comment type="caution">
    <text evidence="2">The sequence shown here is derived from an EMBL/GenBank/DDBJ whole genome shotgun (WGS) entry which is preliminary data.</text>
</comment>
<keyword evidence="1" id="KW-0732">Signal</keyword>
<feature type="signal peptide" evidence="1">
    <location>
        <begin position="1"/>
        <end position="22"/>
    </location>
</feature>
<organism evidence="2 3">
    <name type="scientific">Pseudomonas poae</name>
    <dbReference type="NCBI Taxonomy" id="200451"/>
    <lineage>
        <taxon>Bacteria</taxon>
        <taxon>Pseudomonadati</taxon>
        <taxon>Pseudomonadota</taxon>
        <taxon>Gammaproteobacteria</taxon>
        <taxon>Pseudomonadales</taxon>
        <taxon>Pseudomonadaceae</taxon>
        <taxon>Pseudomonas</taxon>
    </lineage>
</organism>
<feature type="chain" id="PRO_5015480565" description="DUF1090 domain-containing protein" evidence="1">
    <location>
        <begin position="23"/>
        <end position="117"/>
    </location>
</feature>
<gene>
    <name evidence="2" type="ORF">CQZ99_16675</name>
</gene>
<dbReference type="AlphaFoldDB" id="A0A2S9EL93"/>
<dbReference type="Proteomes" id="UP000238045">
    <property type="component" value="Unassembled WGS sequence"/>
</dbReference>
<keyword evidence="3" id="KW-1185">Reference proteome</keyword>
<evidence type="ECO:0000313" key="3">
    <source>
        <dbReference type="Proteomes" id="UP000238045"/>
    </source>
</evidence>